<feature type="transmembrane region" description="Helical" evidence="2">
    <location>
        <begin position="12"/>
        <end position="36"/>
    </location>
</feature>
<dbReference type="EMBL" id="FRBK01000004">
    <property type="protein sequence ID" value="SHL36508.1"/>
    <property type="molecule type" value="Genomic_DNA"/>
</dbReference>
<keyword evidence="2" id="KW-0472">Membrane</keyword>
<keyword evidence="2" id="KW-1133">Transmembrane helix</keyword>
<evidence type="ECO:0000313" key="3">
    <source>
        <dbReference type="EMBL" id="SHL36508.1"/>
    </source>
</evidence>
<dbReference type="Proteomes" id="UP000184388">
    <property type="component" value="Unassembled WGS sequence"/>
</dbReference>
<reference evidence="4" key="1">
    <citation type="submission" date="2016-11" db="EMBL/GenBank/DDBJ databases">
        <authorList>
            <person name="Jaros S."/>
            <person name="Januszkiewicz K."/>
            <person name="Wedrychowicz H."/>
        </authorList>
    </citation>
    <scope>NUCLEOTIDE SEQUENCE [LARGE SCALE GENOMIC DNA]</scope>
    <source>
        <strain evidence="4">CGMCC 4.3555</strain>
    </source>
</reference>
<evidence type="ECO:0000256" key="1">
    <source>
        <dbReference type="SAM" id="MobiDB-lite"/>
    </source>
</evidence>
<proteinExistence type="predicted"/>
<accession>A0A9X8MPU1</accession>
<evidence type="ECO:0000256" key="2">
    <source>
        <dbReference type="SAM" id="Phobius"/>
    </source>
</evidence>
<comment type="caution">
    <text evidence="3">The sequence shown here is derived from an EMBL/GenBank/DDBJ whole genome shotgun (WGS) entry which is preliminary data.</text>
</comment>
<organism evidence="3 4">
    <name type="scientific">Streptomyces yunnanensis</name>
    <dbReference type="NCBI Taxonomy" id="156453"/>
    <lineage>
        <taxon>Bacteria</taxon>
        <taxon>Bacillati</taxon>
        <taxon>Actinomycetota</taxon>
        <taxon>Actinomycetes</taxon>
        <taxon>Kitasatosporales</taxon>
        <taxon>Streptomycetaceae</taxon>
        <taxon>Streptomyces</taxon>
    </lineage>
</organism>
<feature type="region of interest" description="Disordered" evidence="1">
    <location>
        <begin position="87"/>
        <end position="110"/>
    </location>
</feature>
<feature type="transmembrane region" description="Helical" evidence="2">
    <location>
        <begin position="56"/>
        <end position="82"/>
    </location>
</feature>
<protein>
    <submittedName>
        <fullName evidence="3">Uncharacterized protein</fullName>
    </submittedName>
</protein>
<name>A0A9X8MPU1_9ACTN</name>
<keyword evidence="2" id="KW-0812">Transmembrane</keyword>
<dbReference type="AlphaFoldDB" id="A0A9X8MPU1"/>
<gene>
    <name evidence="3" type="ORF">SAMN05216268_10459</name>
</gene>
<evidence type="ECO:0000313" key="4">
    <source>
        <dbReference type="Proteomes" id="UP000184388"/>
    </source>
</evidence>
<sequence length="110" mass="11479">MYRSCKDTVTAQVLGSGWGTAVVAALAGSVVSGSRMLMHIVPPDPGYAGALFGLHLYTWATITFFLVILAILASGAGLLLSYESKPPDAGREADQWGSRGEVDVHAEAGQ</sequence>